<dbReference type="EMBL" id="LRGB01001361">
    <property type="protein sequence ID" value="KZS12513.1"/>
    <property type="molecule type" value="Genomic_DNA"/>
</dbReference>
<keyword evidence="1" id="KW-0812">Transmembrane</keyword>
<name>A0A164VP32_9CRUS</name>
<dbReference type="OrthoDB" id="10580050at2759"/>
<feature type="transmembrane region" description="Helical" evidence="1">
    <location>
        <begin position="28"/>
        <end position="49"/>
    </location>
</feature>
<keyword evidence="1" id="KW-1133">Transmembrane helix</keyword>
<sequence length="269" mass="29359">MVMIEYGDLSHLTSAEYSSVVSTIDHPIISSFLLLPITQLACIGVNTIISFELDVFIFLLFKIAVSTNCFNITLSGPQATTLSSSSLRYKSTIRTLALLSSSFASSLSSSTPFPSPHRCLRLRLSPRHIAAFVSSFAASPSSRYLFVRPNGCSSAETPRRLRQFTVERHPGIVLFCFVLCCIVLCKLTRWLPPRLCPIFFVACRERALFCLMVYAMGGTVAAPFGAVGNAPVGTSLCRCGDRFLGCAFPEWFLSPCQPGLVFGQVPPCS</sequence>
<dbReference type="Proteomes" id="UP000076858">
    <property type="component" value="Unassembled WGS sequence"/>
</dbReference>
<comment type="caution">
    <text evidence="2">The sequence shown here is derived from an EMBL/GenBank/DDBJ whole genome shotgun (WGS) entry which is preliminary data.</text>
</comment>
<feature type="transmembrane region" description="Helical" evidence="1">
    <location>
        <begin position="169"/>
        <end position="187"/>
    </location>
</feature>
<evidence type="ECO:0000313" key="3">
    <source>
        <dbReference type="Proteomes" id="UP000076858"/>
    </source>
</evidence>
<reference evidence="2 3" key="1">
    <citation type="submission" date="2016-03" db="EMBL/GenBank/DDBJ databases">
        <title>EvidentialGene: Evidence-directed Construction of Genes on Genomes.</title>
        <authorList>
            <person name="Gilbert D.G."/>
            <person name="Choi J.-H."/>
            <person name="Mockaitis K."/>
            <person name="Colbourne J."/>
            <person name="Pfrender M."/>
        </authorList>
    </citation>
    <scope>NUCLEOTIDE SEQUENCE [LARGE SCALE GENOMIC DNA]</scope>
    <source>
        <strain evidence="2 3">Xinb3</strain>
        <tissue evidence="2">Complete organism</tissue>
    </source>
</reference>
<keyword evidence="1" id="KW-0472">Membrane</keyword>
<organism evidence="2 3">
    <name type="scientific">Daphnia magna</name>
    <dbReference type="NCBI Taxonomy" id="35525"/>
    <lineage>
        <taxon>Eukaryota</taxon>
        <taxon>Metazoa</taxon>
        <taxon>Ecdysozoa</taxon>
        <taxon>Arthropoda</taxon>
        <taxon>Crustacea</taxon>
        <taxon>Branchiopoda</taxon>
        <taxon>Diplostraca</taxon>
        <taxon>Cladocera</taxon>
        <taxon>Anomopoda</taxon>
        <taxon>Daphniidae</taxon>
        <taxon>Daphnia</taxon>
    </lineage>
</organism>
<dbReference type="AlphaFoldDB" id="A0A164VP32"/>
<protein>
    <submittedName>
        <fullName evidence="2">Uncharacterized protein</fullName>
    </submittedName>
</protein>
<proteinExistence type="predicted"/>
<evidence type="ECO:0000313" key="2">
    <source>
        <dbReference type="EMBL" id="KZS12513.1"/>
    </source>
</evidence>
<accession>A0A164VP32</accession>
<keyword evidence="3" id="KW-1185">Reference proteome</keyword>
<gene>
    <name evidence="2" type="ORF">APZ42_022653</name>
</gene>
<feature type="transmembrane region" description="Helical" evidence="1">
    <location>
        <begin position="207"/>
        <end position="226"/>
    </location>
</feature>
<evidence type="ECO:0000256" key="1">
    <source>
        <dbReference type="SAM" id="Phobius"/>
    </source>
</evidence>